<keyword evidence="3" id="KW-0479">Metal-binding</keyword>
<evidence type="ECO:0000256" key="6">
    <source>
        <dbReference type="ARBA" id="ARBA00023004"/>
    </source>
</evidence>
<dbReference type="SUPFAM" id="SSF54862">
    <property type="entry name" value="4Fe-4S ferredoxins"/>
    <property type="match status" value="1"/>
</dbReference>
<dbReference type="InterPro" id="IPR011886">
    <property type="entry name" value="NapH_MauN"/>
</dbReference>
<dbReference type="AlphaFoldDB" id="A0A377HM98"/>
<evidence type="ECO:0000256" key="3">
    <source>
        <dbReference type="ARBA" id="ARBA00022723"/>
    </source>
</evidence>
<keyword evidence="6" id="KW-0408">Iron</keyword>
<keyword evidence="8" id="KW-0472">Membrane</keyword>
<protein>
    <submittedName>
        <fullName evidence="10">Electron transport protein yccM</fullName>
    </submittedName>
</protein>
<evidence type="ECO:0000313" key="11">
    <source>
        <dbReference type="Proteomes" id="UP000254512"/>
    </source>
</evidence>
<feature type="transmembrane region" description="Helical" evidence="8">
    <location>
        <begin position="31"/>
        <end position="51"/>
    </location>
</feature>
<evidence type="ECO:0000313" key="10">
    <source>
        <dbReference type="EMBL" id="STO57297.1"/>
    </source>
</evidence>
<dbReference type="PANTHER" id="PTHR30176:SF3">
    <property type="entry name" value="FERREDOXIN-TYPE PROTEIN NAPH"/>
    <property type="match status" value="1"/>
</dbReference>
<feature type="transmembrane region" description="Helical" evidence="8">
    <location>
        <begin position="86"/>
        <end position="119"/>
    </location>
</feature>
<reference evidence="10 11" key="1">
    <citation type="submission" date="2018-06" db="EMBL/GenBank/DDBJ databases">
        <authorList>
            <consortium name="Pathogen Informatics"/>
            <person name="Doyle S."/>
        </authorList>
    </citation>
    <scope>NUCLEOTIDE SEQUENCE [LARGE SCALE GENOMIC DNA]</scope>
    <source>
        <strain evidence="10 11">NCTC11645</strain>
    </source>
</reference>
<accession>A0A377HM98</accession>
<keyword evidence="8" id="KW-1133">Transmembrane helix</keyword>
<dbReference type="InterPro" id="IPR017896">
    <property type="entry name" value="4Fe4S_Fe-S-bd"/>
</dbReference>
<keyword evidence="7" id="KW-0411">Iron-sulfur</keyword>
<feature type="transmembrane region" description="Helical" evidence="8">
    <location>
        <begin position="140"/>
        <end position="161"/>
    </location>
</feature>
<dbReference type="InterPro" id="IPR051684">
    <property type="entry name" value="Electron_Trans/Redox"/>
</dbReference>
<dbReference type="PROSITE" id="PS00198">
    <property type="entry name" value="4FE4S_FER_1"/>
    <property type="match status" value="1"/>
</dbReference>
<proteinExistence type="predicted"/>
<evidence type="ECO:0000256" key="8">
    <source>
        <dbReference type="SAM" id="Phobius"/>
    </source>
</evidence>
<keyword evidence="4" id="KW-0677">Repeat</keyword>
<sequence>MAKNLAIDAGKAAVKRLGWWRAHRFLILRRLTQLTVLLAFWTGPLWDVWILKGNLSGSVLLDVIPFTDPLIAAQSLASGHWFESDAWFGLAVIVGLYALIAPRAFCGWVCPMNVVTDFAAWLRRKTGIKASFHWNKSLRYWLLAAIVIGSALSGTLVWTWLDPVSALQRSLLFGAGAGLWLVLSVFVIDLVLVEHGWCGHLCPLGATYALMGSKSIMRVKAVNRDACTKCMDCFNVCPEPQVLRQPLKAGDTRVLDKDCMSCGRCIDVCAEQVLGFRKRIGAENEK</sequence>
<dbReference type="Proteomes" id="UP000254512">
    <property type="component" value="Unassembled WGS sequence"/>
</dbReference>
<dbReference type="GO" id="GO:0051539">
    <property type="term" value="F:4 iron, 4 sulfur cluster binding"/>
    <property type="evidence" value="ECO:0007669"/>
    <property type="project" value="UniProtKB-KW"/>
</dbReference>
<dbReference type="PROSITE" id="PS51379">
    <property type="entry name" value="4FE4S_FER_2"/>
    <property type="match status" value="2"/>
</dbReference>
<evidence type="ECO:0000256" key="4">
    <source>
        <dbReference type="ARBA" id="ARBA00022737"/>
    </source>
</evidence>
<dbReference type="NCBIfam" id="TIGR02163">
    <property type="entry name" value="napH"/>
    <property type="match status" value="1"/>
</dbReference>
<dbReference type="InterPro" id="IPR017900">
    <property type="entry name" value="4Fe4S_Fe_S_CS"/>
</dbReference>
<keyword evidence="2" id="KW-0004">4Fe-4S</keyword>
<keyword evidence="1" id="KW-0813">Transport</keyword>
<dbReference type="GO" id="GO:0046872">
    <property type="term" value="F:metal ion binding"/>
    <property type="evidence" value="ECO:0007669"/>
    <property type="project" value="UniProtKB-KW"/>
</dbReference>
<feature type="transmembrane region" description="Helical" evidence="8">
    <location>
        <begin position="173"/>
        <end position="193"/>
    </location>
</feature>
<feature type="domain" description="4Fe-4S ferredoxin-type" evidence="9">
    <location>
        <begin position="251"/>
        <end position="279"/>
    </location>
</feature>
<dbReference type="STRING" id="673.AL542_17615"/>
<evidence type="ECO:0000259" key="9">
    <source>
        <dbReference type="PROSITE" id="PS51379"/>
    </source>
</evidence>
<evidence type="ECO:0000256" key="1">
    <source>
        <dbReference type="ARBA" id="ARBA00022448"/>
    </source>
</evidence>
<evidence type="ECO:0000256" key="2">
    <source>
        <dbReference type="ARBA" id="ARBA00022485"/>
    </source>
</evidence>
<name>A0A377HM98_GRIHO</name>
<dbReference type="PANTHER" id="PTHR30176">
    <property type="entry name" value="FERREDOXIN-TYPE PROTEIN NAPH"/>
    <property type="match status" value="1"/>
</dbReference>
<dbReference type="EMBL" id="UGHD01000002">
    <property type="protein sequence ID" value="STO57297.1"/>
    <property type="molecule type" value="Genomic_DNA"/>
</dbReference>
<dbReference type="NCBIfam" id="NF007013">
    <property type="entry name" value="PRK09477.1"/>
    <property type="match status" value="1"/>
</dbReference>
<gene>
    <name evidence="10" type="primary">yccM_2</name>
    <name evidence="10" type="ORF">NCTC11645_01682</name>
</gene>
<evidence type="ECO:0000256" key="5">
    <source>
        <dbReference type="ARBA" id="ARBA00022982"/>
    </source>
</evidence>
<feature type="domain" description="4Fe-4S ferredoxin-type" evidence="9">
    <location>
        <begin position="217"/>
        <end position="248"/>
    </location>
</feature>
<evidence type="ECO:0000256" key="7">
    <source>
        <dbReference type="ARBA" id="ARBA00023014"/>
    </source>
</evidence>
<keyword evidence="8" id="KW-0812">Transmembrane</keyword>
<dbReference type="Gene3D" id="3.30.70.20">
    <property type="match status" value="1"/>
</dbReference>
<dbReference type="Pfam" id="PF12801">
    <property type="entry name" value="Fer4_5"/>
    <property type="match status" value="2"/>
</dbReference>
<dbReference type="GO" id="GO:0005886">
    <property type="term" value="C:plasma membrane"/>
    <property type="evidence" value="ECO:0007669"/>
    <property type="project" value="TreeGrafter"/>
</dbReference>
<dbReference type="RefSeq" id="WP_115659683.1">
    <property type="nucleotide sequence ID" value="NZ_CP046851.1"/>
</dbReference>
<dbReference type="Pfam" id="PF13237">
    <property type="entry name" value="Fer4_10"/>
    <property type="match status" value="1"/>
</dbReference>
<keyword evidence="5" id="KW-0249">Electron transport</keyword>
<organism evidence="10 11">
    <name type="scientific">Grimontia hollisae</name>
    <name type="common">Vibrio hollisae</name>
    <dbReference type="NCBI Taxonomy" id="673"/>
    <lineage>
        <taxon>Bacteria</taxon>
        <taxon>Pseudomonadati</taxon>
        <taxon>Pseudomonadota</taxon>
        <taxon>Gammaproteobacteria</taxon>
        <taxon>Vibrionales</taxon>
        <taxon>Vibrionaceae</taxon>
        <taxon>Grimontia</taxon>
    </lineage>
</organism>